<feature type="domain" description="E2F/DP family winged-helix DNA-binding" evidence="11">
    <location>
        <begin position="184"/>
        <end position="278"/>
    </location>
</feature>
<evidence type="ECO:0000259" key="11">
    <source>
        <dbReference type="SMART" id="SM01372"/>
    </source>
</evidence>
<organism evidence="12">
    <name type="scientific">Hemiselmis andersenii</name>
    <name type="common">Cryptophyte alga</name>
    <dbReference type="NCBI Taxonomy" id="464988"/>
    <lineage>
        <taxon>Eukaryota</taxon>
        <taxon>Cryptophyceae</taxon>
        <taxon>Cryptomonadales</taxon>
        <taxon>Hemiselmidaceae</taxon>
        <taxon>Hemiselmis</taxon>
    </lineage>
</organism>
<evidence type="ECO:0000256" key="2">
    <source>
        <dbReference type="ARBA" id="ARBA00010940"/>
    </source>
</evidence>
<evidence type="ECO:0000256" key="8">
    <source>
        <dbReference type="ARBA" id="ARBA00023306"/>
    </source>
</evidence>
<comment type="similarity">
    <text evidence="2 9">Belongs to the E2F/DP family.</text>
</comment>
<dbReference type="FunFam" id="1.10.10.10:FF:000295">
    <property type="entry name" value="E2F transcription factor-like E2FE"/>
    <property type="match status" value="1"/>
</dbReference>
<dbReference type="SUPFAM" id="SSF46785">
    <property type="entry name" value="Winged helix' DNA-binding domain"/>
    <property type="match status" value="2"/>
</dbReference>
<dbReference type="InterPro" id="IPR036390">
    <property type="entry name" value="WH_DNA-bd_sf"/>
</dbReference>
<feature type="region of interest" description="Disordered" evidence="10">
    <location>
        <begin position="1"/>
        <end position="66"/>
    </location>
</feature>
<dbReference type="AlphaFoldDB" id="A0A6U4ZAL3"/>
<dbReference type="InterPro" id="IPR003316">
    <property type="entry name" value="E2F_WHTH_DNA-bd_dom"/>
</dbReference>
<keyword evidence="6 9" id="KW-0804">Transcription</keyword>
<dbReference type="EMBL" id="HBFK01030035">
    <property type="protein sequence ID" value="CAD8751791.1"/>
    <property type="molecule type" value="Transcribed_RNA"/>
</dbReference>
<feature type="region of interest" description="Disordered" evidence="10">
    <location>
        <begin position="290"/>
        <end position="358"/>
    </location>
</feature>
<evidence type="ECO:0000256" key="7">
    <source>
        <dbReference type="ARBA" id="ARBA00023242"/>
    </source>
</evidence>
<keyword evidence="7 9" id="KW-0539">Nucleus</keyword>
<name>A0A6U4ZAL3_HEMAN</name>
<keyword evidence="4 9" id="KW-0805">Transcription regulation</keyword>
<dbReference type="SMART" id="SM01372">
    <property type="entry name" value="E2F_TDP"/>
    <property type="match status" value="2"/>
</dbReference>
<feature type="compositionally biased region" description="Low complexity" evidence="10">
    <location>
        <begin position="15"/>
        <end position="51"/>
    </location>
</feature>
<dbReference type="GO" id="GO:0090575">
    <property type="term" value="C:RNA polymerase II transcription regulator complex"/>
    <property type="evidence" value="ECO:0007669"/>
    <property type="project" value="TreeGrafter"/>
</dbReference>
<dbReference type="InterPro" id="IPR015633">
    <property type="entry name" value="E2F"/>
</dbReference>
<keyword evidence="8" id="KW-0131">Cell cycle</keyword>
<evidence type="ECO:0000313" key="13">
    <source>
        <dbReference type="EMBL" id="CAD8970608.1"/>
    </source>
</evidence>
<dbReference type="GO" id="GO:0000981">
    <property type="term" value="F:DNA-binding transcription factor activity, RNA polymerase II-specific"/>
    <property type="evidence" value="ECO:0007669"/>
    <property type="project" value="TreeGrafter"/>
</dbReference>
<evidence type="ECO:0000256" key="6">
    <source>
        <dbReference type="ARBA" id="ARBA00023163"/>
    </source>
</evidence>
<evidence type="ECO:0000256" key="1">
    <source>
        <dbReference type="ARBA" id="ARBA00004123"/>
    </source>
</evidence>
<dbReference type="PANTHER" id="PTHR12081:SF7">
    <property type="entry name" value="TRANSCRIPTION FACTOR EFL-3"/>
    <property type="match status" value="1"/>
</dbReference>
<protein>
    <recommendedName>
        <fullName evidence="11">E2F/DP family winged-helix DNA-binding domain-containing protein</fullName>
    </recommendedName>
</protein>
<accession>A0A6U4ZAL3</accession>
<evidence type="ECO:0000256" key="5">
    <source>
        <dbReference type="ARBA" id="ARBA00023125"/>
    </source>
</evidence>
<feature type="compositionally biased region" description="Gly residues" evidence="10">
    <location>
        <begin position="340"/>
        <end position="349"/>
    </location>
</feature>
<evidence type="ECO:0000256" key="4">
    <source>
        <dbReference type="ARBA" id="ARBA00023015"/>
    </source>
</evidence>
<sequence>MRETTSSKRKETGDSPRSGGSPGGSWQAMAMLAQMAQNADHEPSAGSARSSAGGGGGAEDEPAGNYSRKHKSLGLLCDRFLQAYSQESEVCLDASAKKLGVERRRIYDIVNVLESVEVVSKKAKNRYAWFGMKRLADALERLKVLGNPNEGRSDDDAGGAAESDDEEGGKEVVTPGGSKRAGSRREKSLGVLSQKFVRLFLNAPDGVVSLEGAARQLMEVGAGSGSGDKGGTKEGEENHVKTKVRRLYDIANILCSLGLIEKTHVPDGSRKPAFKWTFPTGEAAKKATLPSLLGGRVGGPPEEAVKLEPAPAKRARTTGKAGEKEKEAGAASGSSAASGKGKGGQGIKMGAGSAVKVP</sequence>
<reference evidence="12" key="1">
    <citation type="submission" date="2021-01" db="EMBL/GenBank/DDBJ databases">
        <authorList>
            <person name="Corre E."/>
            <person name="Pelletier E."/>
            <person name="Niang G."/>
            <person name="Scheremetjew M."/>
            <person name="Finn R."/>
            <person name="Kale V."/>
            <person name="Holt S."/>
            <person name="Cochrane G."/>
            <person name="Meng A."/>
            <person name="Brown T."/>
            <person name="Cohen L."/>
        </authorList>
    </citation>
    <scope>NUCLEOTIDE SEQUENCE</scope>
    <source>
        <strain evidence="12">CCMP441</strain>
        <strain evidence="13">CCMP644</strain>
    </source>
</reference>
<evidence type="ECO:0000256" key="3">
    <source>
        <dbReference type="ARBA" id="ARBA00022491"/>
    </source>
</evidence>
<dbReference type="GO" id="GO:0000978">
    <property type="term" value="F:RNA polymerase II cis-regulatory region sequence-specific DNA binding"/>
    <property type="evidence" value="ECO:0007669"/>
    <property type="project" value="InterPro"/>
</dbReference>
<keyword evidence="5 9" id="KW-0238">DNA-binding</keyword>
<feature type="compositionally biased region" description="Low complexity" evidence="10">
    <location>
        <begin position="329"/>
        <end position="339"/>
    </location>
</feature>
<dbReference type="EMBL" id="HBFX01035806">
    <property type="protein sequence ID" value="CAD8970608.1"/>
    <property type="molecule type" value="Transcribed_RNA"/>
</dbReference>
<dbReference type="Gene3D" id="1.10.10.10">
    <property type="entry name" value="Winged helix-like DNA-binding domain superfamily/Winged helix DNA-binding domain"/>
    <property type="match status" value="2"/>
</dbReference>
<feature type="domain" description="E2F/DP family winged-helix DNA-binding" evidence="11">
    <location>
        <begin position="68"/>
        <end position="131"/>
    </location>
</feature>
<evidence type="ECO:0000256" key="10">
    <source>
        <dbReference type="SAM" id="MobiDB-lite"/>
    </source>
</evidence>
<dbReference type="InterPro" id="IPR036388">
    <property type="entry name" value="WH-like_DNA-bd_sf"/>
</dbReference>
<gene>
    <name evidence="13" type="ORF">HAND00432_LOCUS21607</name>
    <name evidence="12" type="ORF">HAND1043_LOCUS18297</name>
</gene>
<feature type="region of interest" description="Disordered" evidence="10">
    <location>
        <begin position="146"/>
        <end position="186"/>
    </location>
</feature>
<comment type="subcellular location">
    <subcellularLocation>
        <location evidence="1 9">Nucleus</location>
    </subcellularLocation>
</comment>
<evidence type="ECO:0000256" key="9">
    <source>
        <dbReference type="RuleBase" id="RU003796"/>
    </source>
</evidence>
<dbReference type="Pfam" id="PF02319">
    <property type="entry name" value="WHD_E2F_TDP"/>
    <property type="match status" value="2"/>
</dbReference>
<proteinExistence type="inferred from homology"/>
<dbReference type="FunFam" id="1.10.10.10:FF:000073">
    <property type="entry name" value="E2F transcription factor 8"/>
    <property type="match status" value="1"/>
</dbReference>
<keyword evidence="3" id="KW-0678">Repressor</keyword>
<evidence type="ECO:0000313" key="12">
    <source>
        <dbReference type="EMBL" id="CAD8751791.1"/>
    </source>
</evidence>
<dbReference type="PANTHER" id="PTHR12081">
    <property type="entry name" value="TRANSCRIPTION FACTOR E2F"/>
    <property type="match status" value="1"/>
</dbReference>
<feature type="compositionally biased region" description="Basic and acidic residues" evidence="10">
    <location>
        <begin position="1"/>
        <end position="14"/>
    </location>
</feature>